<organism evidence="21 22">
    <name type="scientific">Pistricoccus aurantiacus</name>
    <dbReference type="NCBI Taxonomy" id="1883414"/>
    <lineage>
        <taxon>Bacteria</taxon>
        <taxon>Pseudomonadati</taxon>
        <taxon>Pseudomonadota</taxon>
        <taxon>Gammaproteobacteria</taxon>
        <taxon>Oceanospirillales</taxon>
        <taxon>Halomonadaceae</taxon>
        <taxon>Pistricoccus</taxon>
    </lineage>
</organism>
<evidence type="ECO:0000256" key="12">
    <source>
        <dbReference type="ARBA" id="ARBA00023027"/>
    </source>
</evidence>
<evidence type="ECO:0000256" key="13">
    <source>
        <dbReference type="ARBA" id="ARBA00023136"/>
    </source>
</evidence>
<feature type="transmembrane region" description="Helical" evidence="18">
    <location>
        <begin position="247"/>
        <end position="272"/>
    </location>
</feature>
<evidence type="ECO:0000256" key="11">
    <source>
        <dbReference type="ARBA" id="ARBA00023002"/>
    </source>
</evidence>
<dbReference type="Pfam" id="PF13899">
    <property type="entry name" value="Thioredoxin_7"/>
    <property type="match status" value="1"/>
</dbReference>
<dbReference type="GO" id="GO:0009055">
    <property type="term" value="F:electron transfer activity"/>
    <property type="evidence" value="ECO:0007669"/>
    <property type="project" value="UniProtKB-UniRule"/>
</dbReference>
<reference evidence="21 22" key="1">
    <citation type="submission" date="2019-06" db="EMBL/GenBank/DDBJ databases">
        <title>Genome analyses of bacteria isolated from kimchi.</title>
        <authorList>
            <person name="Lee S."/>
            <person name="Ahn S."/>
            <person name="Roh S."/>
        </authorList>
    </citation>
    <scope>NUCLEOTIDE SEQUENCE [LARGE SCALE GENOMIC DNA]</scope>
    <source>
        <strain evidence="21 22">CBA4606</strain>
    </source>
</reference>
<dbReference type="NCBIfam" id="NF001419">
    <property type="entry name" value="PRK00293.1"/>
    <property type="match status" value="1"/>
</dbReference>
<feature type="domain" description="Thioredoxin" evidence="20">
    <location>
        <begin position="501"/>
        <end position="629"/>
    </location>
</feature>
<comment type="catalytic activity">
    <reaction evidence="16 18">
        <text>[protein]-dithiol + NAD(+) = [protein]-disulfide + NADH + H(+)</text>
        <dbReference type="Rhea" id="RHEA:18749"/>
        <dbReference type="Rhea" id="RHEA-COMP:10593"/>
        <dbReference type="Rhea" id="RHEA-COMP:10594"/>
        <dbReference type="ChEBI" id="CHEBI:15378"/>
        <dbReference type="ChEBI" id="CHEBI:29950"/>
        <dbReference type="ChEBI" id="CHEBI:50058"/>
        <dbReference type="ChEBI" id="CHEBI:57540"/>
        <dbReference type="ChEBI" id="CHEBI:57945"/>
        <dbReference type="EC" id="1.8.1.8"/>
    </reaction>
</comment>
<dbReference type="EC" id="1.8.1.8" evidence="18"/>
<keyword evidence="8 18" id="KW-0201">Cytochrome c-type biogenesis</keyword>
<dbReference type="Gene3D" id="3.40.30.10">
    <property type="entry name" value="Glutaredoxin"/>
    <property type="match status" value="1"/>
</dbReference>
<evidence type="ECO:0000256" key="3">
    <source>
        <dbReference type="ARBA" id="ARBA00022448"/>
    </source>
</evidence>
<feature type="transmembrane region" description="Helical" evidence="18">
    <location>
        <begin position="464"/>
        <end position="482"/>
    </location>
</feature>
<evidence type="ECO:0000313" key="21">
    <source>
        <dbReference type="EMBL" id="QEA38262.1"/>
    </source>
</evidence>
<keyword evidence="12 18" id="KW-0520">NAD</keyword>
<feature type="transmembrane region" description="Helical" evidence="18">
    <location>
        <begin position="400"/>
        <end position="418"/>
    </location>
</feature>
<dbReference type="GO" id="GO:0005886">
    <property type="term" value="C:plasma membrane"/>
    <property type="evidence" value="ECO:0007669"/>
    <property type="project" value="UniProtKB-SubCell"/>
</dbReference>
<accession>A0A5B8SM88</accession>
<evidence type="ECO:0000256" key="6">
    <source>
        <dbReference type="ARBA" id="ARBA00022692"/>
    </source>
</evidence>
<keyword evidence="7" id="KW-0732">Signal</keyword>
<dbReference type="CDD" id="cd02953">
    <property type="entry name" value="DsbDgamma"/>
    <property type="match status" value="1"/>
</dbReference>
<keyword evidence="3 18" id="KW-0813">Transport</keyword>
<keyword evidence="9 18" id="KW-0249">Electron transport</keyword>
<dbReference type="InterPro" id="IPR022910">
    <property type="entry name" value="Thiol_diS_interchange_DbsD"/>
</dbReference>
<evidence type="ECO:0000256" key="17">
    <source>
        <dbReference type="ARBA" id="ARBA00047804"/>
    </source>
</evidence>
<keyword evidence="13 18" id="KW-0472">Membrane</keyword>
<comment type="function">
    <text evidence="18">Required to facilitate the formation of correct disulfide bonds in some periplasmic proteins and for the assembly of the periplasmic c-type cytochromes. Acts by transferring electrons from cytoplasmic thioredoxin to the periplasm. This transfer involves a cascade of disulfide bond formation and reduction steps.</text>
</comment>
<dbReference type="GO" id="GO:0017004">
    <property type="term" value="P:cytochrome complex assembly"/>
    <property type="evidence" value="ECO:0007669"/>
    <property type="project" value="UniProtKB-UniRule"/>
</dbReference>
<protein>
    <recommendedName>
        <fullName evidence="18">Thiol:disulfide interchange protein DsbD</fullName>
        <ecNumber evidence="18">1.8.1.8</ecNumber>
    </recommendedName>
    <alternativeName>
        <fullName evidence="18">Protein-disulfide reductase</fullName>
        <shortName evidence="18">Disulfide reductase</shortName>
    </alternativeName>
</protein>
<feature type="transmembrane region" description="Helical" evidence="18">
    <location>
        <begin position="203"/>
        <end position="226"/>
    </location>
</feature>
<dbReference type="HAMAP" id="MF_00399">
    <property type="entry name" value="DbsD"/>
    <property type="match status" value="1"/>
</dbReference>
<gene>
    <name evidence="18 21" type="primary">dsbD</name>
    <name evidence="21" type="ORF">FGL86_03690</name>
</gene>
<evidence type="ECO:0000256" key="5">
    <source>
        <dbReference type="ARBA" id="ARBA00022519"/>
    </source>
</evidence>
<keyword evidence="10 18" id="KW-1133">Transmembrane helix</keyword>
<comment type="similarity">
    <text evidence="2 18">Belongs to the thioredoxin family. DsbD subfamily.</text>
</comment>
<dbReference type="InterPro" id="IPR036929">
    <property type="entry name" value="DsbDN_sf"/>
</dbReference>
<dbReference type="SUPFAM" id="SSF74863">
    <property type="entry name" value="Thiol:disulfide interchange protein DsbD, N-terminal domain (DsbD-alpha)"/>
    <property type="match status" value="1"/>
</dbReference>
<keyword evidence="6 18" id="KW-0812">Transmembrane</keyword>
<feature type="transmembrane region" description="Helical" evidence="18">
    <location>
        <begin position="424"/>
        <end position="443"/>
    </location>
</feature>
<evidence type="ECO:0000256" key="14">
    <source>
        <dbReference type="ARBA" id="ARBA00023157"/>
    </source>
</evidence>
<evidence type="ECO:0000256" key="15">
    <source>
        <dbReference type="ARBA" id="ARBA00023284"/>
    </source>
</evidence>
<dbReference type="Proteomes" id="UP000321272">
    <property type="component" value="Chromosome"/>
</dbReference>
<dbReference type="EMBL" id="CP042382">
    <property type="protein sequence ID" value="QEA38262.1"/>
    <property type="molecule type" value="Genomic_DNA"/>
</dbReference>
<evidence type="ECO:0000256" key="4">
    <source>
        <dbReference type="ARBA" id="ARBA00022475"/>
    </source>
</evidence>
<comment type="subcellular location">
    <subcellularLocation>
        <location evidence="1 18">Cell inner membrane</location>
        <topology evidence="1 18">Multi-pass membrane protein</topology>
    </subcellularLocation>
</comment>
<evidence type="ECO:0000256" key="18">
    <source>
        <dbReference type="HAMAP-Rule" id="MF_00399"/>
    </source>
</evidence>
<feature type="region of interest" description="Disordered" evidence="19">
    <location>
        <begin position="162"/>
        <end position="187"/>
    </location>
</feature>
<sequence length="638" mass="68071">MGVAIAADRVSAVQRWLWPLALIMLMALGTIQATQAQEFLPPDEAFKLDLGQQDNELIAHFEVTPGYYLYRERLSVETADGAIEELNLPDGDIIEDEYFGRSEVYHRDVTLRAALDGARSATLTWQGCAEAGLCYPPQRRSIELDEVPEASDALLASLANGSNVASDEGDKTSEAAETSTNPRENTLGEDQRLAAQLADGQSLWFLAAFFGMGLLLTFTPCVLPMIPILSSLVVGSQRDAKHPMLGGLVLSLAFVIPMALTYSLLGVAAALAGANLQALFQNPIFIGTFAGLFVVLALAMFGLFELNLPTFLRNRLGQIQQRQHGGHLGGAAAMGVLSALLVGPCMTAPLAGALLYIAESGDAWQGGLALLALGLGMGAPLLLVGMIGPRLLPRPGSWMVRVRALFGFVLLGMAIWFADRVLPGSIVLGLWGALILSLALALWQMAKTAPDEETMPLAMISRSAGAVLGLWGIVLIVGAAGGSKDPFQPLAFLAGSGGGQSVAPTGGAPLPFEIIDGQKELQARLIQASNQDQWTLLEFTADWCISCEVIEKEVFGDSRVQQALAQVQRLSEDVTKNTPTDQAIMRDQEVLGPPTLMLFGPDGEERRDLRVIGELSAEEFLERLEQARDGLSATGDPA</sequence>
<dbReference type="InterPro" id="IPR028250">
    <property type="entry name" value="DsbDN"/>
</dbReference>
<feature type="disulfide bond" description="Redox-active" evidence="18">
    <location>
        <begin position="544"/>
        <end position="547"/>
    </location>
</feature>
<dbReference type="PANTHER" id="PTHR32234:SF0">
    <property type="entry name" value="THIOL:DISULFIDE INTERCHANGE PROTEIN DSBD"/>
    <property type="match status" value="1"/>
</dbReference>
<feature type="transmembrane region" description="Helical" evidence="18">
    <location>
        <begin position="363"/>
        <end position="388"/>
    </location>
</feature>
<keyword evidence="15 18" id="KW-0676">Redox-active center</keyword>
<dbReference type="InterPro" id="IPR003834">
    <property type="entry name" value="Cyt_c_assmbl_TM_dom"/>
</dbReference>
<name>A0A5B8SM88_9GAMM</name>
<evidence type="ECO:0000313" key="22">
    <source>
        <dbReference type="Proteomes" id="UP000321272"/>
    </source>
</evidence>
<evidence type="ECO:0000256" key="16">
    <source>
        <dbReference type="ARBA" id="ARBA00047388"/>
    </source>
</evidence>
<evidence type="ECO:0000256" key="19">
    <source>
        <dbReference type="SAM" id="MobiDB-lite"/>
    </source>
</evidence>
<dbReference type="GO" id="GO:0047134">
    <property type="term" value="F:protein-disulfide reductase [NAD(P)H] activity"/>
    <property type="evidence" value="ECO:0007669"/>
    <property type="project" value="UniProtKB-UniRule"/>
</dbReference>
<evidence type="ECO:0000256" key="7">
    <source>
        <dbReference type="ARBA" id="ARBA00022729"/>
    </source>
</evidence>
<comment type="catalytic activity">
    <reaction evidence="17 18">
        <text>[protein]-dithiol + NADP(+) = [protein]-disulfide + NADPH + H(+)</text>
        <dbReference type="Rhea" id="RHEA:18753"/>
        <dbReference type="Rhea" id="RHEA-COMP:10593"/>
        <dbReference type="Rhea" id="RHEA-COMP:10594"/>
        <dbReference type="ChEBI" id="CHEBI:15378"/>
        <dbReference type="ChEBI" id="CHEBI:29950"/>
        <dbReference type="ChEBI" id="CHEBI:50058"/>
        <dbReference type="ChEBI" id="CHEBI:57783"/>
        <dbReference type="ChEBI" id="CHEBI:58349"/>
        <dbReference type="EC" id="1.8.1.8"/>
    </reaction>
</comment>
<evidence type="ECO:0000256" key="10">
    <source>
        <dbReference type="ARBA" id="ARBA00022989"/>
    </source>
</evidence>
<keyword evidence="11 18" id="KW-0560">Oxidoreductase</keyword>
<dbReference type="AlphaFoldDB" id="A0A5B8SM88"/>
<dbReference type="GO" id="GO:0045454">
    <property type="term" value="P:cell redox homeostasis"/>
    <property type="evidence" value="ECO:0007669"/>
    <property type="project" value="TreeGrafter"/>
</dbReference>
<evidence type="ECO:0000256" key="9">
    <source>
        <dbReference type="ARBA" id="ARBA00022982"/>
    </source>
</evidence>
<dbReference type="Gene3D" id="2.60.40.1250">
    <property type="entry name" value="Thiol:disulfide interchange protein DsbD, N-terminal domain"/>
    <property type="match status" value="1"/>
</dbReference>
<dbReference type="Pfam" id="PF11412">
    <property type="entry name" value="DsbD_N"/>
    <property type="match status" value="1"/>
</dbReference>
<dbReference type="InterPro" id="IPR036249">
    <property type="entry name" value="Thioredoxin-like_sf"/>
</dbReference>
<dbReference type="PANTHER" id="PTHR32234">
    <property type="entry name" value="THIOL:DISULFIDE INTERCHANGE PROTEIN DSBD"/>
    <property type="match status" value="1"/>
</dbReference>
<evidence type="ECO:0000259" key="20">
    <source>
        <dbReference type="PROSITE" id="PS51352"/>
    </source>
</evidence>
<feature type="transmembrane region" description="Helical" evidence="18">
    <location>
        <begin position="328"/>
        <end position="357"/>
    </location>
</feature>
<feature type="disulfide bond" description="Redox-active" evidence="18">
    <location>
        <begin position="128"/>
        <end position="134"/>
    </location>
</feature>
<dbReference type="PROSITE" id="PS51352">
    <property type="entry name" value="THIOREDOXIN_2"/>
    <property type="match status" value="1"/>
</dbReference>
<dbReference type="OrthoDB" id="9811036at2"/>
<proteinExistence type="inferred from homology"/>
<dbReference type="SUPFAM" id="SSF52833">
    <property type="entry name" value="Thioredoxin-like"/>
    <property type="match status" value="1"/>
</dbReference>
<feature type="compositionally biased region" description="Polar residues" evidence="19">
    <location>
        <begin position="175"/>
        <end position="184"/>
    </location>
</feature>
<dbReference type="InterPro" id="IPR013766">
    <property type="entry name" value="Thioredoxin_domain"/>
</dbReference>
<dbReference type="InterPro" id="IPR035671">
    <property type="entry name" value="DsbD_gamma"/>
</dbReference>
<keyword evidence="5 18" id="KW-0997">Cell inner membrane</keyword>
<evidence type="ECO:0000256" key="8">
    <source>
        <dbReference type="ARBA" id="ARBA00022748"/>
    </source>
</evidence>
<dbReference type="RefSeq" id="WP_147183330.1">
    <property type="nucleotide sequence ID" value="NZ_CP042382.1"/>
</dbReference>
<dbReference type="Pfam" id="PF02683">
    <property type="entry name" value="DsbD_TM"/>
    <property type="match status" value="1"/>
</dbReference>
<keyword evidence="22" id="KW-1185">Reference proteome</keyword>
<keyword evidence="14 18" id="KW-1015">Disulfide bond</keyword>
<feature type="transmembrane region" description="Helical" evidence="18">
    <location>
        <begin position="284"/>
        <end position="308"/>
    </location>
</feature>
<evidence type="ECO:0000256" key="2">
    <source>
        <dbReference type="ARBA" id="ARBA00007241"/>
    </source>
</evidence>
<keyword evidence="4 18" id="KW-1003">Cell membrane</keyword>
<dbReference type="KEGG" id="paur:FGL86_03690"/>
<comment type="caution">
    <text evidence="18">Lacks conserved residue(s) required for the propagation of feature annotation.</text>
</comment>
<evidence type="ECO:0000256" key="1">
    <source>
        <dbReference type="ARBA" id="ARBA00004429"/>
    </source>
</evidence>